<organism evidence="2 3">
    <name type="scientific">Yarrowia lipolytica</name>
    <name type="common">Candida lipolytica</name>
    <dbReference type="NCBI Taxonomy" id="4952"/>
    <lineage>
        <taxon>Eukaryota</taxon>
        <taxon>Fungi</taxon>
        <taxon>Dikarya</taxon>
        <taxon>Ascomycota</taxon>
        <taxon>Saccharomycotina</taxon>
        <taxon>Dipodascomycetes</taxon>
        <taxon>Dipodascales</taxon>
        <taxon>Dipodascales incertae sedis</taxon>
        <taxon>Yarrowia</taxon>
    </lineage>
</organism>
<proteinExistence type="predicted"/>
<name>A0A1D8N729_YARLL</name>
<dbReference type="GeneID" id="94582706"/>
<feature type="compositionally biased region" description="Polar residues" evidence="1">
    <location>
        <begin position="23"/>
        <end position="37"/>
    </location>
</feature>
<evidence type="ECO:0000256" key="1">
    <source>
        <dbReference type="SAM" id="MobiDB-lite"/>
    </source>
</evidence>
<reference evidence="2 3" key="1">
    <citation type="journal article" date="2016" name="PLoS ONE">
        <title>Sequence Assembly of Yarrowia lipolytica Strain W29/CLIB89 Shows Transposable Element Diversity.</title>
        <authorList>
            <person name="Magnan C."/>
            <person name="Yu J."/>
            <person name="Chang I."/>
            <person name="Jahn E."/>
            <person name="Kanomata Y."/>
            <person name="Wu J."/>
            <person name="Zeller M."/>
            <person name="Oakes M."/>
            <person name="Baldi P."/>
            <person name="Sandmeyer S."/>
        </authorList>
    </citation>
    <scope>NUCLEOTIDE SEQUENCE [LARGE SCALE GENOMIC DNA]</scope>
    <source>
        <strain evidence="3">CLIB89(W29)</strain>
    </source>
</reference>
<dbReference type="AlphaFoldDB" id="A0A1D8N729"/>
<evidence type="ECO:0000313" key="2">
    <source>
        <dbReference type="EMBL" id="AOW01428.1"/>
    </source>
</evidence>
<feature type="region of interest" description="Disordered" evidence="1">
    <location>
        <begin position="1"/>
        <end position="43"/>
    </location>
</feature>
<gene>
    <name evidence="2" type="ORF">YALI1_B11729g</name>
</gene>
<dbReference type="EMBL" id="CP017554">
    <property type="protein sequence ID" value="AOW01428.1"/>
    <property type="molecule type" value="Genomic_DNA"/>
</dbReference>
<evidence type="ECO:0000313" key="3">
    <source>
        <dbReference type="Proteomes" id="UP000182444"/>
    </source>
</evidence>
<dbReference type="VEuPathDB" id="FungiDB:YALI1_B11729g"/>
<protein>
    <submittedName>
        <fullName evidence="2">Uncharacterized protein</fullName>
    </submittedName>
</protein>
<dbReference type="Proteomes" id="UP000182444">
    <property type="component" value="Chromosome 1B"/>
</dbReference>
<accession>A0A1D8N729</accession>
<sequence length="119" mass="13460">MPRQASAVASLAFPQNPRPKPPNLQTAKPPNRQTTKPPKSAYQKHPIISTLSSVWRLGSTRQTEESLRYRRCRRHRCRWRIIGDRAHPVSNQTSPSSPLTAAVALHHPLLATLTLPRVY</sequence>
<dbReference type="RefSeq" id="XP_068138152.1">
    <property type="nucleotide sequence ID" value="XM_068282051.1"/>
</dbReference>